<keyword evidence="2" id="KW-1185">Reference proteome</keyword>
<evidence type="ECO:0000313" key="1">
    <source>
        <dbReference type="EMBL" id="UYV73251.1"/>
    </source>
</evidence>
<dbReference type="PANTHER" id="PTHR47331">
    <property type="entry name" value="PHD-TYPE DOMAIN-CONTAINING PROTEIN"/>
    <property type="match status" value="1"/>
</dbReference>
<reference evidence="1 2" key="1">
    <citation type="submission" date="2022-01" db="EMBL/GenBank/DDBJ databases">
        <title>A chromosomal length assembly of Cordylochernes scorpioides.</title>
        <authorList>
            <person name="Zeh D."/>
            <person name="Zeh J."/>
        </authorList>
    </citation>
    <scope>NUCLEOTIDE SEQUENCE [LARGE SCALE GENOMIC DNA]</scope>
    <source>
        <strain evidence="1">IN4F17</strain>
        <tissue evidence="1">Whole Body</tissue>
    </source>
</reference>
<accession>A0ABY6KWL9</accession>
<evidence type="ECO:0000313" key="2">
    <source>
        <dbReference type="Proteomes" id="UP001235939"/>
    </source>
</evidence>
<organism evidence="1 2">
    <name type="scientific">Cordylochernes scorpioides</name>
    <dbReference type="NCBI Taxonomy" id="51811"/>
    <lineage>
        <taxon>Eukaryota</taxon>
        <taxon>Metazoa</taxon>
        <taxon>Ecdysozoa</taxon>
        <taxon>Arthropoda</taxon>
        <taxon>Chelicerata</taxon>
        <taxon>Arachnida</taxon>
        <taxon>Pseudoscorpiones</taxon>
        <taxon>Cheliferoidea</taxon>
        <taxon>Chernetidae</taxon>
        <taxon>Cordylochernes</taxon>
    </lineage>
</organism>
<name>A0ABY6KWL9_9ARAC</name>
<proteinExistence type="predicted"/>
<protein>
    <submittedName>
        <fullName evidence="1">Uncharacterized protein</fullName>
    </submittedName>
</protein>
<gene>
    <name evidence="1" type="ORF">LAZ67_10002354</name>
</gene>
<dbReference type="EMBL" id="CP092872">
    <property type="protein sequence ID" value="UYV73251.1"/>
    <property type="molecule type" value="Genomic_DNA"/>
</dbReference>
<dbReference type="Proteomes" id="UP001235939">
    <property type="component" value="Chromosome 10"/>
</dbReference>
<sequence>MLGVTTDRCADILYLVVESCLPQDVLISWQRSSQSEDLESLMKLLRREVNQTKDREMAYNKHSDSLAQPTPGKIEMKKRSFNARREIATTSGFMHSDISPTMHEKLKCIFCHNYHPSQDCQKGMKMGMDEKNDKIKNDKRCFKCLLPGQRSRQCKRKVRFDFCKRDGHYAIIMLITSLMTQEIKVSDLWSLENIGVMDDRQADSKKETDQAIMDKFWTETKQLESGRYEVHLPWIEPAQKLKENKSHAEKRLWKMTEDLKKRGFYHHYNKLFEE</sequence>